<evidence type="ECO:0000313" key="5">
    <source>
        <dbReference type="EMBL" id="AFM31420.1"/>
    </source>
</evidence>
<dbReference type="SUPFAM" id="SSF116734">
    <property type="entry name" value="DNA methylase specificity domain"/>
    <property type="match status" value="2"/>
</dbReference>
<accession>I4CMW3</accession>
<dbReference type="CDD" id="cd17278">
    <property type="entry name" value="RMtype1_S_LdeBORF1052P-TRD2-CR2"/>
    <property type="match status" value="1"/>
</dbReference>
<evidence type="ECO:0000256" key="2">
    <source>
        <dbReference type="ARBA" id="ARBA00022747"/>
    </source>
</evidence>
<dbReference type="PANTHER" id="PTHR43140:SF1">
    <property type="entry name" value="TYPE I RESTRICTION ENZYME ECOKI SPECIFICITY SUBUNIT"/>
    <property type="match status" value="1"/>
</dbReference>
<dbReference type="Gene3D" id="3.90.220.20">
    <property type="entry name" value="DNA methylase specificity domains"/>
    <property type="match status" value="2"/>
</dbReference>
<dbReference type="REBASE" id="49238">
    <property type="entry name" value="S.Pst29243ORF775P"/>
</dbReference>
<dbReference type="EMBL" id="CP003677">
    <property type="protein sequence ID" value="AFM31420.1"/>
    <property type="molecule type" value="Genomic_DNA"/>
</dbReference>
<dbReference type="eggNOG" id="COG0732">
    <property type="taxonomic scope" value="Bacteria"/>
</dbReference>
<protein>
    <submittedName>
        <fullName evidence="5">Restriction modification system DNA specificity domain-containing protein</fullName>
    </submittedName>
</protein>
<dbReference type="AlphaFoldDB" id="I4CMW3"/>
<dbReference type="PANTHER" id="PTHR43140">
    <property type="entry name" value="TYPE-1 RESTRICTION ENZYME ECOKI SPECIFICITY PROTEIN"/>
    <property type="match status" value="1"/>
</dbReference>
<dbReference type="HOGENOM" id="CLU_021095_10_3_6"/>
<dbReference type="GO" id="GO:0003677">
    <property type="term" value="F:DNA binding"/>
    <property type="evidence" value="ECO:0007669"/>
    <property type="project" value="UniProtKB-KW"/>
</dbReference>
<comment type="similarity">
    <text evidence="1">Belongs to the type-I restriction system S methylase family.</text>
</comment>
<keyword evidence="3" id="KW-0238">DNA-binding</keyword>
<name>I4CMW3_STUST</name>
<keyword evidence="2" id="KW-0680">Restriction system</keyword>
<dbReference type="PATRIC" id="fig|1196835.3.peg.151"/>
<evidence type="ECO:0000256" key="1">
    <source>
        <dbReference type="ARBA" id="ARBA00010923"/>
    </source>
</evidence>
<proteinExistence type="inferred from homology"/>
<gene>
    <name evidence="5" type="ORF">A458_00770</name>
</gene>
<evidence type="ECO:0000313" key="6">
    <source>
        <dbReference type="Proteomes" id="UP000006063"/>
    </source>
</evidence>
<dbReference type="InterPro" id="IPR044946">
    <property type="entry name" value="Restrct_endonuc_typeI_TRD_sf"/>
</dbReference>
<dbReference type="GO" id="GO:0009307">
    <property type="term" value="P:DNA restriction-modification system"/>
    <property type="evidence" value="ECO:0007669"/>
    <property type="project" value="UniProtKB-KW"/>
</dbReference>
<dbReference type="Pfam" id="PF01420">
    <property type="entry name" value="Methylase_S"/>
    <property type="match status" value="1"/>
</dbReference>
<dbReference type="InterPro" id="IPR000055">
    <property type="entry name" value="Restrct_endonuc_typeI_TRD"/>
</dbReference>
<sequence>MAQAVGNAQPNISQQKIRDMYVPLVTIPEQRRIVSTLAQAFGKIAKARANAKKNLQNSREVFESYLNSLFIRKGEGWLEKPLNELCEFKHGFAFKSEYFSTKGDYILLSPGNFHERGGYKDRGGKQKYYEGAIPAGYILAEGDLLIAMTEQAAGLLGSPILVPKVGRFLHNQRLGLVAAKNGAPWCNEFFFHVFNTQRVRKEIHDSASGVKVRHTSPSKMGDVVVPFPANTAEQLAIVQKINALAKETQRLESIYKKKLAALDELKQSLLHQAFSGQL</sequence>
<dbReference type="Proteomes" id="UP000006063">
    <property type="component" value="Chromosome"/>
</dbReference>
<dbReference type="InterPro" id="IPR051212">
    <property type="entry name" value="Type-I_RE_S_subunit"/>
</dbReference>
<feature type="domain" description="Type I restriction modification DNA specificity" evidence="4">
    <location>
        <begin position="75"/>
        <end position="252"/>
    </location>
</feature>
<evidence type="ECO:0000259" key="4">
    <source>
        <dbReference type="Pfam" id="PF01420"/>
    </source>
</evidence>
<dbReference type="KEGG" id="psc:A458_00770"/>
<reference evidence="5 6" key="1">
    <citation type="journal article" date="2012" name="J. Bacteriol.">
        <title>Complete Genome Sequence of the Naphthalene-Degrading Bacterium Pseudomonas stutzeri AN10 (CCUG 29243).</title>
        <authorList>
            <person name="Brunet-Galmes I."/>
            <person name="Busquets A."/>
            <person name="Pena A."/>
            <person name="Gomila M."/>
            <person name="Nogales B."/>
            <person name="Garcia-Valdes E."/>
            <person name="Lalucat J."/>
            <person name="Bennasar A."/>
            <person name="Bosch R."/>
        </authorList>
    </citation>
    <scope>NUCLEOTIDE SEQUENCE [LARGE SCALE GENOMIC DNA]</scope>
    <source>
        <strain evidence="5 6">CCUG 29243</strain>
    </source>
</reference>
<organism evidence="5 6">
    <name type="scientific">Stutzerimonas stutzeri CCUG 29243</name>
    <dbReference type="NCBI Taxonomy" id="1196835"/>
    <lineage>
        <taxon>Bacteria</taxon>
        <taxon>Pseudomonadati</taxon>
        <taxon>Pseudomonadota</taxon>
        <taxon>Gammaproteobacteria</taxon>
        <taxon>Pseudomonadales</taxon>
        <taxon>Pseudomonadaceae</taxon>
        <taxon>Stutzerimonas</taxon>
    </lineage>
</organism>
<evidence type="ECO:0000256" key="3">
    <source>
        <dbReference type="ARBA" id="ARBA00023125"/>
    </source>
</evidence>